<dbReference type="InterPro" id="IPR011250">
    <property type="entry name" value="OMP/PagP_B-barrel"/>
</dbReference>
<organism evidence="3 4">
    <name type="scientific">Flagellimonas marina</name>
    <dbReference type="NCBI Taxonomy" id="1775168"/>
    <lineage>
        <taxon>Bacteria</taxon>
        <taxon>Pseudomonadati</taxon>
        <taxon>Bacteroidota</taxon>
        <taxon>Flavobacteriia</taxon>
        <taxon>Flavobacteriales</taxon>
        <taxon>Flavobacteriaceae</taxon>
        <taxon>Flagellimonas</taxon>
    </lineage>
</organism>
<evidence type="ECO:0000313" key="4">
    <source>
        <dbReference type="Proteomes" id="UP001595841"/>
    </source>
</evidence>
<reference evidence="4" key="1">
    <citation type="journal article" date="2019" name="Int. J. Syst. Evol. Microbiol.">
        <title>The Global Catalogue of Microorganisms (GCM) 10K type strain sequencing project: providing services to taxonomists for standard genome sequencing and annotation.</title>
        <authorList>
            <consortium name="The Broad Institute Genomics Platform"/>
            <consortium name="The Broad Institute Genome Sequencing Center for Infectious Disease"/>
            <person name="Wu L."/>
            <person name="Ma J."/>
        </authorList>
    </citation>
    <scope>NUCLEOTIDE SEQUENCE [LARGE SCALE GENOMIC DNA]</scope>
    <source>
        <strain evidence="4">CGMCC 1.15774</strain>
    </source>
</reference>
<feature type="domain" description="Outer membrane protein beta-barrel" evidence="2">
    <location>
        <begin position="20"/>
        <end position="130"/>
    </location>
</feature>
<dbReference type="SUPFAM" id="SSF56925">
    <property type="entry name" value="OMPA-like"/>
    <property type="match status" value="1"/>
</dbReference>
<feature type="signal peptide" evidence="1">
    <location>
        <begin position="1"/>
        <end position="20"/>
    </location>
</feature>
<dbReference type="EMBL" id="JBHSCL010000007">
    <property type="protein sequence ID" value="MFC4221168.1"/>
    <property type="molecule type" value="Genomic_DNA"/>
</dbReference>
<gene>
    <name evidence="3" type="ORF">ACFOWS_13530</name>
</gene>
<dbReference type="InterPro" id="IPR025665">
    <property type="entry name" value="Beta-barrel_OMP_2"/>
</dbReference>
<sequence>MTKQVLFATVCMLMFFNTSAQDGGDFEFGTNVGLNLASVSTVDGLNDTKTRMGLNVGASAEYYFSDNWGLKMKLIYDGKGWADGFIDGEDFGNMTTNFRLNYVSIPVMANWHLGRNRNLYLNFGPYAGLLSVLLTQSWKLM</sequence>
<evidence type="ECO:0000313" key="3">
    <source>
        <dbReference type="EMBL" id="MFC4221168.1"/>
    </source>
</evidence>
<evidence type="ECO:0000259" key="2">
    <source>
        <dbReference type="Pfam" id="PF13568"/>
    </source>
</evidence>
<dbReference type="Proteomes" id="UP001595841">
    <property type="component" value="Unassembled WGS sequence"/>
</dbReference>
<dbReference type="Pfam" id="PF13568">
    <property type="entry name" value="OMP_b-brl_2"/>
    <property type="match status" value="1"/>
</dbReference>
<protein>
    <submittedName>
        <fullName evidence="3">Porin family protein</fullName>
    </submittedName>
</protein>
<keyword evidence="1" id="KW-0732">Signal</keyword>
<keyword evidence="4" id="KW-1185">Reference proteome</keyword>
<name>A0ABV8PLX6_9FLAO</name>
<accession>A0ABV8PLX6</accession>
<evidence type="ECO:0000256" key="1">
    <source>
        <dbReference type="SAM" id="SignalP"/>
    </source>
</evidence>
<comment type="caution">
    <text evidence="3">The sequence shown here is derived from an EMBL/GenBank/DDBJ whole genome shotgun (WGS) entry which is preliminary data.</text>
</comment>
<proteinExistence type="predicted"/>
<dbReference type="RefSeq" id="WP_379765420.1">
    <property type="nucleotide sequence ID" value="NZ_JBHSCL010000007.1"/>
</dbReference>
<feature type="chain" id="PRO_5045416813" evidence="1">
    <location>
        <begin position="21"/>
        <end position="141"/>
    </location>
</feature>